<dbReference type="GO" id="GO:0051538">
    <property type="term" value="F:3 iron, 4 sulfur cluster binding"/>
    <property type="evidence" value="ECO:0007669"/>
    <property type="project" value="UniProtKB-KW"/>
</dbReference>
<name>A0A256IMM5_9EURY</name>
<dbReference type="PANTHER" id="PTHR11938:SF133">
    <property type="entry name" value="GLUTAMATE SYNTHASE (NADH)"/>
    <property type="match status" value="1"/>
</dbReference>
<gene>
    <name evidence="17" type="ORF">DJ70_04770</name>
</gene>
<dbReference type="EMBL" id="NHPJ01000054">
    <property type="protein sequence ID" value="OYR57828.1"/>
    <property type="molecule type" value="Genomic_DNA"/>
</dbReference>
<keyword evidence="4" id="KW-0028">Amino-acid biosynthesis</keyword>
<dbReference type="CDD" id="cd00713">
    <property type="entry name" value="GltS"/>
    <property type="match status" value="1"/>
</dbReference>
<evidence type="ECO:0000256" key="15">
    <source>
        <dbReference type="SAM" id="MobiDB-lite"/>
    </source>
</evidence>
<dbReference type="GO" id="GO:0006537">
    <property type="term" value="P:glutamate biosynthetic process"/>
    <property type="evidence" value="ECO:0007669"/>
    <property type="project" value="UniProtKB-KW"/>
</dbReference>
<evidence type="ECO:0000256" key="3">
    <source>
        <dbReference type="ARBA" id="ARBA00009716"/>
    </source>
</evidence>
<evidence type="ECO:0000256" key="8">
    <source>
        <dbReference type="ARBA" id="ARBA00022962"/>
    </source>
</evidence>
<accession>A0A256IMM5</accession>
<feature type="region of interest" description="Disordered" evidence="15">
    <location>
        <begin position="1"/>
        <end position="28"/>
    </location>
</feature>
<keyword evidence="18" id="KW-1185">Reference proteome</keyword>
<keyword evidence="5" id="KW-0285">Flavoprotein</keyword>
<proteinExistence type="inferred from homology"/>
<evidence type="ECO:0000256" key="2">
    <source>
        <dbReference type="ARBA" id="ARBA00001927"/>
    </source>
</evidence>
<keyword evidence="10" id="KW-0408">Iron</keyword>
<evidence type="ECO:0000256" key="4">
    <source>
        <dbReference type="ARBA" id="ARBA00022605"/>
    </source>
</evidence>
<evidence type="ECO:0000256" key="9">
    <source>
        <dbReference type="ARBA" id="ARBA00023002"/>
    </source>
</evidence>
<evidence type="ECO:0000313" key="17">
    <source>
        <dbReference type="EMBL" id="OYR57828.1"/>
    </source>
</evidence>
<dbReference type="SUPFAM" id="SSF56235">
    <property type="entry name" value="N-terminal nucleophile aminohydrolases (Ntn hydrolases)"/>
    <property type="match status" value="1"/>
</dbReference>
<keyword evidence="7" id="KW-0479">Metal-binding</keyword>
<comment type="cofactor">
    <cofactor evidence="1">
        <name>FMN</name>
        <dbReference type="ChEBI" id="CHEBI:58210"/>
    </cofactor>
</comment>
<keyword evidence="11" id="KW-0411">Iron-sulfur</keyword>
<comment type="cofactor">
    <cofactor evidence="2">
        <name>[3Fe-4S] cluster</name>
        <dbReference type="ChEBI" id="CHEBI:21137"/>
    </cofactor>
</comment>
<dbReference type="InterPro" id="IPR029055">
    <property type="entry name" value="Ntn_hydrolases_N"/>
</dbReference>
<organism evidence="17 18">
    <name type="scientific">Halorubrum halodurans</name>
    <dbReference type="NCBI Taxonomy" id="1383851"/>
    <lineage>
        <taxon>Archaea</taxon>
        <taxon>Methanobacteriati</taxon>
        <taxon>Methanobacteriota</taxon>
        <taxon>Stenosarchaea group</taxon>
        <taxon>Halobacteria</taxon>
        <taxon>Halobacteriales</taxon>
        <taxon>Haloferacaceae</taxon>
        <taxon>Halorubrum</taxon>
    </lineage>
</organism>
<dbReference type="Proteomes" id="UP000216308">
    <property type="component" value="Unassembled WGS sequence"/>
</dbReference>
<dbReference type="PANTHER" id="PTHR11938">
    <property type="entry name" value="FAD NADPH DEHYDROGENASE/OXIDOREDUCTASE"/>
    <property type="match status" value="1"/>
</dbReference>
<dbReference type="GO" id="GO:0015930">
    <property type="term" value="F:glutamate synthase activity"/>
    <property type="evidence" value="ECO:0007669"/>
    <property type="project" value="TreeGrafter"/>
</dbReference>
<evidence type="ECO:0000256" key="11">
    <source>
        <dbReference type="ARBA" id="ARBA00023014"/>
    </source>
</evidence>
<comment type="similarity">
    <text evidence="3">Belongs to the glutamate synthase family.</text>
</comment>
<keyword evidence="9" id="KW-0560">Oxidoreductase</keyword>
<comment type="pathway">
    <text evidence="14">Amino-acid biosynthesis.</text>
</comment>
<evidence type="ECO:0000256" key="5">
    <source>
        <dbReference type="ARBA" id="ARBA00022630"/>
    </source>
</evidence>
<sequence length="381" mass="41613">MTKSRSTIPEPGTARDDRDAGLASPTDDRSNCGIGGVIDLDGAPAHATVRDAVRLLENLEHRGTTGAEENTGDGAGIMVARPDAFFEAVVDADLPEEYAVGSVFMPPEPGVQAEIHDVIAEVLSVYGLEVLAWRDVPTDNDDLGETALESEPHVAQLFVAPVEGAGLAERFTDPAADPDADPELLGFDRALYAARREIENVVGDVDGAGRFYVCSFDRQRVVYKGLLKGSQLADYYPDLEDERFASHVALVHARFSTNTLGAWHLAHPYRNVVHNGEFNTIRGNVNWMRARENDLDHPAFGAELETIRPVIDDPNQSDTASLDNAVELLLQTGRDLPHVLRMLVPEAFRGDDLMADERADFYDYHASLVEPWDGPALVIGF</sequence>
<evidence type="ECO:0000256" key="14">
    <source>
        <dbReference type="ARBA" id="ARBA00029440"/>
    </source>
</evidence>
<keyword evidence="8" id="KW-0315">Glutamine amidotransferase</keyword>
<reference evidence="17 18" key="1">
    <citation type="journal article" date="2014" name="Front. Microbiol.">
        <title>Population and genomic analysis of the genus Halorubrum.</title>
        <authorList>
            <person name="Fullmer M.S."/>
            <person name="Soucy S.M."/>
            <person name="Swithers K.S."/>
            <person name="Makkay A.M."/>
            <person name="Wheeler R."/>
            <person name="Ventosa A."/>
            <person name="Gogarten J.P."/>
            <person name="Papke R.T."/>
        </authorList>
    </citation>
    <scope>NUCLEOTIDE SEQUENCE [LARGE SCALE GENOMIC DNA]</scope>
    <source>
        <strain evidence="17 18">Cb34</strain>
    </source>
</reference>
<evidence type="ECO:0000256" key="7">
    <source>
        <dbReference type="ARBA" id="ARBA00022723"/>
    </source>
</evidence>
<dbReference type="InterPro" id="IPR017932">
    <property type="entry name" value="GATase_2_dom"/>
</dbReference>
<dbReference type="InterPro" id="IPR050711">
    <property type="entry name" value="ET-N_metabolism_enzyme"/>
</dbReference>
<dbReference type="GO" id="GO:0046872">
    <property type="term" value="F:metal ion binding"/>
    <property type="evidence" value="ECO:0007669"/>
    <property type="project" value="UniProtKB-KW"/>
</dbReference>
<comment type="caution">
    <text evidence="17">The sequence shown here is derived from an EMBL/GenBank/DDBJ whole genome shotgun (WGS) entry which is preliminary data.</text>
</comment>
<dbReference type="PROSITE" id="PS51278">
    <property type="entry name" value="GATASE_TYPE_2"/>
    <property type="match status" value="1"/>
</dbReference>
<evidence type="ECO:0000259" key="16">
    <source>
        <dbReference type="PROSITE" id="PS51278"/>
    </source>
</evidence>
<evidence type="ECO:0000256" key="12">
    <source>
        <dbReference type="ARBA" id="ARBA00023164"/>
    </source>
</evidence>
<evidence type="ECO:0000313" key="18">
    <source>
        <dbReference type="Proteomes" id="UP000216308"/>
    </source>
</evidence>
<evidence type="ECO:0000256" key="1">
    <source>
        <dbReference type="ARBA" id="ARBA00001917"/>
    </source>
</evidence>
<keyword evidence="12" id="KW-0314">Glutamate biosynthesis</keyword>
<evidence type="ECO:0000256" key="13">
    <source>
        <dbReference type="ARBA" id="ARBA00023291"/>
    </source>
</evidence>
<evidence type="ECO:0000256" key="10">
    <source>
        <dbReference type="ARBA" id="ARBA00023004"/>
    </source>
</evidence>
<feature type="compositionally biased region" description="Basic and acidic residues" evidence="15">
    <location>
        <begin position="13"/>
        <end position="28"/>
    </location>
</feature>
<dbReference type="Pfam" id="PF00310">
    <property type="entry name" value="GATase_2"/>
    <property type="match status" value="1"/>
</dbReference>
<dbReference type="AlphaFoldDB" id="A0A256IMM5"/>
<dbReference type="Gene3D" id="3.60.20.10">
    <property type="entry name" value="Glutamine Phosphoribosylpyrophosphate, subunit 1, domain 1"/>
    <property type="match status" value="1"/>
</dbReference>
<feature type="non-terminal residue" evidence="17">
    <location>
        <position position="381"/>
    </location>
</feature>
<protein>
    <submittedName>
        <fullName evidence="17">Glutamate synthase subunit alpha</fullName>
    </submittedName>
</protein>
<keyword evidence="6" id="KW-0288">FMN</keyword>
<keyword evidence="13" id="KW-0003">3Fe-4S</keyword>
<dbReference type="GO" id="GO:0019676">
    <property type="term" value="P:ammonia assimilation cycle"/>
    <property type="evidence" value="ECO:0007669"/>
    <property type="project" value="TreeGrafter"/>
</dbReference>
<evidence type="ECO:0000256" key="6">
    <source>
        <dbReference type="ARBA" id="ARBA00022643"/>
    </source>
</evidence>
<feature type="domain" description="Glutamine amidotransferase type-2" evidence="16">
    <location>
        <begin position="32"/>
        <end position="381"/>
    </location>
</feature>